<proteinExistence type="predicted"/>
<protein>
    <recommendedName>
        <fullName evidence="4">DUF2065 domain-containing protein</fullName>
    </recommendedName>
</protein>
<keyword evidence="1" id="KW-1133">Transmembrane helix</keyword>
<name>A0A1H3H8G2_9RHOB</name>
<evidence type="ECO:0000313" key="3">
    <source>
        <dbReference type="Proteomes" id="UP000199286"/>
    </source>
</evidence>
<evidence type="ECO:0000256" key="1">
    <source>
        <dbReference type="SAM" id="Phobius"/>
    </source>
</evidence>
<dbReference type="RefSeq" id="WP_089880549.1">
    <property type="nucleotide sequence ID" value="NZ_FNPF01000003.1"/>
</dbReference>
<reference evidence="2 3" key="1">
    <citation type="submission" date="2016-10" db="EMBL/GenBank/DDBJ databases">
        <authorList>
            <person name="de Groot N.N."/>
        </authorList>
    </citation>
    <scope>NUCLEOTIDE SEQUENCE [LARGE SCALE GENOMIC DNA]</scope>
    <source>
        <strain evidence="2 3">DSM 26880</strain>
    </source>
</reference>
<dbReference type="AlphaFoldDB" id="A0A1H3H8G2"/>
<dbReference type="STRING" id="321339.SAMN05444340_103297"/>
<evidence type="ECO:0008006" key="4">
    <source>
        <dbReference type="Google" id="ProtNLM"/>
    </source>
</evidence>
<sequence>MSGTDILTGIALVLVIEGLVYALAPSLVERLLEALRAMPVEARRTLGLATLATGLVLLWITQG</sequence>
<feature type="transmembrane region" description="Helical" evidence="1">
    <location>
        <begin position="45"/>
        <end position="62"/>
    </location>
</feature>
<dbReference type="Pfam" id="PF09838">
    <property type="entry name" value="DUF2065"/>
    <property type="match status" value="1"/>
</dbReference>
<dbReference type="OrthoDB" id="9815199at2"/>
<keyword evidence="1" id="KW-0472">Membrane</keyword>
<organism evidence="2 3">
    <name type="scientific">Citreimonas salinaria</name>
    <dbReference type="NCBI Taxonomy" id="321339"/>
    <lineage>
        <taxon>Bacteria</taxon>
        <taxon>Pseudomonadati</taxon>
        <taxon>Pseudomonadota</taxon>
        <taxon>Alphaproteobacteria</taxon>
        <taxon>Rhodobacterales</taxon>
        <taxon>Roseobacteraceae</taxon>
        <taxon>Citreimonas</taxon>
    </lineage>
</organism>
<keyword evidence="3" id="KW-1185">Reference proteome</keyword>
<gene>
    <name evidence="2" type="ORF">SAMN05444340_103297</name>
</gene>
<accession>A0A1H3H8G2</accession>
<feature type="transmembrane region" description="Helical" evidence="1">
    <location>
        <begin position="6"/>
        <end position="24"/>
    </location>
</feature>
<dbReference type="EMBL" id="FNPF01000003">
    <property type="protein sequence ID" value="SDY11792.1"/>
    <property type="molecule type" value="Genomic_DNA"/>
</dbReference>
<keyword evidence="1" id="KW-0812">Transmembrane</keyword>
<dbReference type="InterPro" id="IPR019201">
    <property type="entry name" value="DUF2065"/>
</dbReference>
<dbReference type="Proteomes" id="UP000199286">
    <property type="component" value="Unassembled WGS sequence"/>
</dbReference>
<evidence type="ECO:0000313" key="2">
    <source>
        <dbReference type="EMBL" id="SDY11792.1"/>
    </source>
</evidence>